<protein>
    <submittedName>
        <fullName evidence="1">12797_t:CDS:1</fullName>
    </submittedName>
</protein>
<dbReference type="EMBL" id="CAJVQC010009570">
    <property type="protein sequence ID" value="CAG8606329.1"/>
    <property type="molecule type" value="Genomic_DNA"/>
</dbReference>
<evidence type="ECO:0000313" key="1">
    <source>
        <dbReference type="EMBL" id="CAG8606329.1"/>
    </source>
</evidence>
<comment type="caution">
    <text evidence="1">The sequence shown here is derived from an EMBL/GenBank/DDBJ whole genome shotgun (WGS) entry which is preliminary data.</text>
</comment>
<keyword evidence="2" id="KW-1185">Reference proteome</keyword>
<name>A0ACA9MUP2_9GLOM</name>
<proteinExistence type="predicted"/>
<dbReference type="Proteomes" id="UP000789920">
    <property type="component" value="Unassembled WGS sequence"/>
</dbReference>
<sequence length="125" mass="13737">QVLKMDKIAKDLSIVAIINSGYMVIVLMWINGAEEIPIVGLHDEVLGSYPAAGRGLSSPICPTSFNEVRTVNDDEANYGQKKGGAYVKIRQYDDNEMIAEMNNIHLMNASSVSIVYGCMDLLQLK</sequence>
<accession>A0ACA9MUP2</accession>
<gene>
    <name evidence="1" type="ORF">RPERSI_LOCUS6120</name>
</gene>
<reference evidence="1" key="1">
    <citation type="submission" date="2021-06" db="EMBL/GenBank/DDBJ databases">
        <authorList>
            <person name="Kallberg Y."/>
            <person name="Tangrot J."/>
            <person name="Rosling A."/>
        </authorList>
    </citation>
    <scope>NUCLEOTIDE SEQUENCE</scope>
    <source>
        <strain evidence="1">MA461A</strain>
    </source>
</reference>
<feature type="non-terminal residue" evidence="1">
    <location>
        <position position="1"/>
    </location>
</feature>
<evidence type="ECO:0000313" key="2">
    <source>
        <dbReference type="Proteomes" id="UP000789920"/>
    </source>
</evidence>
<organism evidence="1 2">
    <name type="scientific">Racocetra persica</name>
    <dbReference type="NCBI Taxonomy" id="160502"/>
    <lineage>
        <taxon>Eukaryota</taxon>
        <taxon>Fungi</taxon>
        <taxon>Fungi incertae sedis</taxon>
        <taxon>Mucoromycota</taxon>
        <taxon>Glomeromycotina</taxon>
        <taxon>Glomeromycetes</taxon>
        <taxon>Diversisporales</taxon>
        <taxon>Gigasporaceae</taxon>
        <taxon>Racocetra</taxon>
    </lineage>
</organism>